<keyword evidence="2" id="KW-1185">Reference proteome</keyword>
<name>A0ACC0UNU4_9AGAM</name>
<protein>
    <submittedName>
        <fullName evidence="1">Uncharacterized protein</fullName>
    </submittedName>
</protein>
<accession>A0ACC0UNU4</accession>
<sequence>MAQRVVAVTYDLVVPEGTPRSKPESSTSHTRPVAPNGSGYKEYYDSLRAAIDEVKAVTGAELTVWRDAVGDRELGKEANTKKEDEDSSGDGEGEE</sequence>
<dbReference type="EMBL" id="JAGFNK010000005">
    <property type="protein sequence ID" value="KAI9512896.1"/>
    <property type="molecule type" value="Genomic_DNA"/>
</dbReference>
<dbReference type="Proteomes" id="UP001207468">
    <property type="component" value="Unassembled WGS sequence"/>
</dbReference>
<reference evidence="1" key="1">
    <citation type="submission" date="2021-03" db="EMBL/GenBank/DDBJ databases">
        <title>Evolutionary priming and transition to the ectomycorrhizal habit in an iconic lineage of mushroom-forming fungi: is preadaptation a requirement?</title>
        <authorList>
            <consortium name="DOE Joint Genome Institute"/>
            <person name="Looney B.P."/>
            <person name="Miyauchi S."/>
            <person name="Morin E."/>
            <person name="Drula E."/>
            <person name="Courty P.E."/>
            <person name="Chicoki N."/>
            <person name="Fauchery L."/>
            <person name="Kohler A."/>
            <person name="Kuo A."/>
            <person name="LaButti K."/>
            <person name="Pangilinan J."/>
            <person name="Lipzen A."/>
            <person name="Riley R."/>
            <person name="Andreopoulos W."/>
            <person name="He G."/>
            <person name="Johnson J."/>
            <person name="Barry K.W."/>
            <person name="Grigoriev I.V."/>
            <person name="Nagy L."/>
            <person name="Hibbett D."/>
            <person name="Henrissat B."/>
            <person name="Matheny P.B."/>
            <person name="Labbe J."/>
            <person name="Martin A.F."/>
        </authorList>
    </citation>
    <scope>NUCLEOTIDE SEQUENCE</scope>
    <source>
        <strain evidence="1">BPL698</strain>
    </source>
</reference>
<organism evidence="1 2">
    <name type="scientific">Russula earlei</name>
    <dbReference type="NCBI Taxonomy" id="71964"/>
    <lineage>
        <taxon>Eukaryota</taxon>
        <taxon>Fungi</taxon>
        <taxon>Dikarya</taxon>
        <taxon>Basidiomycota</taxon>
        <taxon>Agaricomycotina</taxon>
        <taxon>Agaricomycetes</taxon>
        <taxon>Russulales</taxon>
        <taxon>Russulaceae</taxon>
        <taxon>Russula</taxon>
    </lineage>
</organism>
<proteinExistence type="predicted"/>
<evidence type="ECO:0000313" key="1">
    <source>
        <dbReference type="EMBL" id="KAI9512896.1"/>
    </source>
</evidence>
<evidence type="ECO:0000313" key="2">
    <source>
        <dbReference type="Proteomes" id="UP001207468"/>
    </source>
</evidence>
<comment type="caution">
    <text evidence="1">The sequence shown here is derived from an EMBL/GenBank/DDBJ whole genome shotgun (WGS) entry which is preliminary data.</text>
</comment>
<gene>
    <name evidence="1" type="ORF">F5148DRAFT_654775</name>
</gene>